<sequence>MEKQQEEQQQQQPKTWIDKQANSPYPIWALSALSFATIPLATKRLPGMPSLLQSFAFGGIFAGAGYVTHVGDAENGAGIATAWCLSWTFLNAKRTIMSMKPVPLVLLSTVVLDTVIYGKKTLEVNGYI</sequence>
<dbReference type="EMBL" id="JAEPRB010000172">
    <property type="protein sequence ID" value="KAG2219603.1"/>
    <property type="molecule type" value="Genomic_DNA"/>
</dbReference>
<accession>A0A8H7RZV1</accession>
<protein>
    <submittedName>
        <fullName evidence="1">Uncharacterized protein</fullName>
    </submittedName>
</protein>
<dbReference type="PANTHER" id="PTHR28177:SF1">
    <property type="entry name" value="ALTERED INHERITANCE OF MITOCHONDRIA PROTEIN 19, MITOCHONDRIAL"/>
    <property type="match status" value="1"/>
</dbReference>
<dbReference type="AlphaFoldDB" id="A0A8H7RZV1"/>
<dbReference type="OrthoDB" id="5554402at2759"/>
<proteinExistence type="predicted"/>
<dbReference type="Pfam" id="PF10315">
    <property type="entry name" value="Aim19"/>
    <property type="match status" value="1"/>
</dbReference>
<name>A0A8H7RZV1_9FUNG</name>
<dbReference type="GO" id="GO:0005739">
    <property type="term" value="C:mitochondrion"/>
    <property type="evidence" value="ECO:0007669"/>
    <property type="project" value="TreeGrafter"/>
</dbReference>
<reference evidence="1 2" key="1">
    <citation type="submission" date="2020-12" db="EMBL/GenBank/DDBJ databases">
        <title>Metabolic potential, ecology and presence of endohyphal bacteria is reflected in genomic diversity of Mucoromycotina.</title>
        <authorList>
            <person name="Muszewska A."/>
            <person name="Okrasinska A."/>
            <person name="Steczkiewicz K."/>
            <person name="Drgas O."/>
            <person name="Orlowska M."/>
            <person name="Perlinska-Lenart U."/>
            <person name="Aleksandrzak-Piekarczyk T."/>
            <person name="Szatraj K."/>
            <person name="Zielenkiewicz U."/>
            <person name="Pilsyk S."/>
            <person name="Malc E."/>
            <person name="Mieczkowski P."/>
            <person name="Kruszewska J.S."/>
            <person name="Biernat P."/>
            <person name="Pawlowska J."/>
        </authorList>
    </citation>
    <scope>NUCLEOTIDE SEQUENCE [LARGE SCALE GENOMIC DNA]</scope>
    <source>
        <strain evidence="1 2">CBS 142.35</strain>
    </source>
</reference>
<dbReference type="PANTHER" id="PTHR28177">
    <property type="entry name" value="ALTERED INHERITANCE OF MITOCHONDRIA PROTEIN 19, MITOCHONDRIAL"/>
    <property type="match status" value="1"/>
</dbReference>
<evidence type="ECO:0000313" key="2">
    <source>
        <dbReference type="Proteomes" id="UP000646827"/>
    </source>
</evidence>
<gene>
    <name evidence="1" type="ORF">INT45_004854</name>
</gene>
<dbReference type="Proteomes" id="UP000646827">
    <property type="component" value="Unassembled WGS sequence"/>
</dbReference>
<organism evidence="1 2">
    <name type="scientific">Circinella minor</name>
    <dbReference type="NCBI Taxonomy" id="1195481"/>
    <lineage>
        <taxon>Eukaryota</taxon>
        <taxon>Fungi</taxon>
        <taxon>Fungi incertae sedis</taxon>
        <taxon>Mucoromycota</taxon>
        <taxon>Mucoromycotina</taxon>
        <taxon>Mucoromycetes</taxon>
        <taxon>Mucorales</taxon>
        <taxon>Lichtheimiaceae</taxon>
        <taxon>Circinella</taxon>
    </lineage>
</organism>
<dbReference type="InterPro" id="IPR019419">
    <property type="entry name" value="AIM19"/>
</dbReference>
<evidence type="ECO:0000313" key="1">
    <source>
        <dbReference type="EMBL" id="KAG2219603.1"/>
    </source>
</evidence>
<keyword evidence="2" id="KW-1185">Reference proteome</keyword>
<comment type="caution">
    <text evidence="1">The sequence shown here is derived from an EMBL/GenBank/DDBJ whole genome shotgun (WGS) entry which is preliminary data.</text>
</comment>